<dbReference type="PROSITE" id="PS50943">
    <property type="entry name" value="HTH_CROC1"/>
    <property type="match status" value="1"/>
</dbReference>
<dbReference type="SMART" id="SM00530">
    <property type="entry name" value="HTH_XRE"/>
    <property type="match status" value="1"/>
</dbReference>
<reference evidence="2 3" key="1">
    <citation type="submission" date="2021-10" db="EMBL/GenBank/DDBJ databases">
        <title>Anaerobic single-cell dispensing facilitates the cultivation of human gut bacteria.</title>
        <authorList>
            <person name="Afrizal A."/>
        </authorList>
    </citation>
    <scope>NUCLEOTIDE SEQUENCE [LARGE SCALE GENOMIC DNA]</scope>
    <source>
        <strain evidence="2 3">CLA-AA-H276</strain>
    </source>
</reference>
<evidence type="ECO:0000313" key="3">
    <source>
        <dbReference type="Proteomes" id="UP001198220"/>
    </source>
</evidence>
<dbReference type="Pfam" id="PF01381">
    <property type="entry name" value="HTH_3"/>
    <property type="match status" value="1"/>
</dbReference>
<protein>
    <submittedName>
        <fullName evidence="2">Helix-turn-helix transcriptional regulator</fullName>
    </submittedName>
</protein>
<proteinExistence type="predicted"/>
<dbReference type="Gene3D" id="1.10.260.40">
    <property type="entry name" value="lambda repressor-like DNA-binding domains"/>
    <property type="match status" value="1"/>
</dbReference>
<gene>
    <name evidence="2" type="ORF">LKD36_03850</name>
</gene>
<sequence length="66" mass="7428">MDKTSFGNFLKNARESAEMTQKELAKKAGFSDRAISMWENGTREISLYNADRLLKSLGQPFVIGTK</sequence>
<dbReference type="AlphaFoldDB" id="A0AAE3A3D4"/>
<evidence type="ECO:0000259" key="1">
    <source>
        <dbReference type="PROSITE" id="PS50943"/>
    </source>
</evidence>
<dbReference type="EMBL" id="JAJEPS010000002">
    <property type="protein sequence ID" value="MCC2125311.1"/>
    <property type="molecule type" value="Genomic_DNA"/>
</dbReference>
<dbReference type="RefSeq" id="WP_308458766.1">
    <property type="nucleotide sequence ID" value="NZ_JAJEPS010000002.1"/>
</dbReference>
<dbReference type="GO" id="GO:0003677">
    <property type="term" value="F:DNA binding"/>
    <property type="evidence" value="ECO:0007669"/>
    <property type="project" value="InterPro"/>
</dbReference>
<organism evidence="2 3">
    <name type="scientific">Hominiventricola filiformis</name>
    <dbReference type="NCBI Taxonomy" id="2885352"/>
    <lineage>
        <taxon>Bacteria</taxon>
        <taxon>Bacillati</taxon>
        <taxon>Bacillota</taxon>
        <taxon>Clostridia</taxon>
        <taxon>Lachnospirales</taxon>
        <taxon>Lachnospiraceae</taxon>
        <taxon>Hominiventricola</taxon>
    </lineage>
</organism>
<dbReference type="InterPro" id="IPR010982">
    <property type="entry name" value="Lambda_DNA-bd_dom_sf"/>
</dbReference>
<name>A0AAE3A3D4_9FIRM</name>
<accession>A0AAE3A3D4</accession>
<feature type="domain" description="HTH cro/C1-type" evidence="1">
    <location>
        <begin position="10"/>
        <end position="64"/>
    </location>
</feature>
<dbReference type="CDD" id="cd00093">
    <property type="entry name" value="HTH_XRE"/>
    <property type="match status" value="1"/>
</dbReference>
<comment type="caution">
    <text evidence="2">The sequence shown here is derived from an EMBL/GenBank/DDBJ whole genome shotgun (WGS) entry which is preliminary data.</text>
</comment>
<dbReference type="InterPro" id="IPR001387">
    <property type="entry name" value="Cro/C1-type_HTH"/>
</dbReference>
<dbReference type="SUPFAM" id="SSF47413">
    <property type="entry name" value="lambda repressor-like DNA-binding domains"/>
    <property type="match status" value="1"/>
</dbReference>
<evidence type="ECO:0000313" key="2">
    <source>
        <dbReference type="EMBL" id="MCC2125311.1"/>
    </source>
</evidence>
<keyword evidence="3" id="KW-1185">Reference proteome</keyword>
<dbReference type="Proteomes" id="UP001198220">
    <property type="component" value="Unassembled WGS sequence"/>
</dbReference>